<gene>
    <name evidence="1" type="ORF">Lcin_3348</name>
    <name evidence="2" type="ORF">NCTC12438_01935</name>
</gene>
<dbReference type="EMBL" id="UGNX01000001">
    <property type="protein sequence ID" value="STX35321.1"/>
    <property type="molecule type" value="Genomic_DNA"/>
</dbReference>
<sequence>MKKNIRLSLDVSAELNNALDEIVKETHSTKSEVLRKSIALLEMAVREKKEGNHLGVFDGKNKIVKEIIGF</sequence>
<dbReference type="AlphaFoldDB" id="A0A378ILD6"/>
<protein>
    <recommendedName>
        <fullName evidence="5">Ribbon-helix-helix protein CopG domain-containing protein</fullName>
    </recommendedName>
</protein>
<dbReference type="EMBL" id="LNXX01000053">
    <property type="protein sequence ID" value="KTC78733.1"/>
    <property type="molecule type" value="Genomic_DNA"/>
</dbReference>
<keyword evidence="3" id="KW-1185">Reference proteome</keyword>
<evidence type="ECO:0000313" key="3">
    <source>
        <dbReference type="Proteomes" id="UP000054854"/>
    </source>
</evidence>
<reference evidence="2 4" key="2">
    <citation type="submission" date="2018-06" db="EMBL/GenBank/DDBJ databases">
        <authorList>
            <consortium name="Pathogen Informatics"/>
            <person name="Doyle S."/>
        </authorList>
    </citation>
    <scope>NUCLEOTIDE SEQUENCE [LARGE SCALE GENOMIC DNA]</scope>
    <source>
        <strain evidence="2 4">NCTC12438</strain>
    </source>
</reference>
<evidence type="ECO:0000313" key="1">
    <source>
        <dbReference type="EMBL" id="KTC78733.1"/>
    </source>
</evidence>
<dbReference type="Proteomes" id="UP000054854">
    <property type="component" value="Unassembled WGS sequence"/>
</dbReference>
<organism evidence="2 4">
    <name type="scientific">Legionella cincinnatiensis</name>
    <dbReference type="NCBI Taxonomy" id="28085"/>
    <lineage>
        <taxon>Bacteria</taxon>
        <taxon>Pseudomonadati</taxon>
        <taxon>Pseudomonadota</taxon>
        <taxon>Gammaproteobacteria</taxon>
        <taxon>Legionellales</taxon>
        <taxon>Legionellaceae</taxon>
        <taxon>Legionella</taxon>
    </lineage>
</organism>
<evidence type="ECO:0008006" key="5">
    <source>
        <dbReference type="Google" id="ProtNLM"/>
    </source>
</evidence>
<evidence type="ECO:0000313" key="4">
    <source>
        <dbReference type="Proteomes" id="UP000255316"/>
    </source>
</evidence>
<evidence type="ECO:0000313" key="2">
    <source>
        <dbReference type="EMBL" id="STX35321.1"/>
    </source>
</evidence>
<accession>A0A378ILD6</accession>
<dbReference type="RefSeq" id="WP_058466444.1">
    <property type="nucleotide sequence ID" value="NZ_CAAAHQ010000015.1"/>
</dbReference>
<reference evidence="1 3" key="1">
    <citation type="submission" date="2015-11" db="EMBL/GenBank/DDBJ databases">
        <title>Genomic analysis of 38 Legionella species identifies large and diverse effector repertoires.</title>
        <authorList>
            <person name="Burstein D."/>
            <person name="Amaro F."/>
            <person name="Zusman T."/>
            <person name="Lifshitz Z."/>
            <person name="Cohen O."/>
            <person name="Gilbert J.A."/>
            <person name="Pupko T."/>
            <person name="Shuman H.A."/>
            <person name="Segal G."/>
        </authorList>
    </citation>
    <scope>NUCLEOTIDE SEQUENCE [LARGE SCALE GENOMIC DNA]</scope>
    <source>
        <strain evidence="1 3">CDC#72-OH-14</strain>
    </source>
</reference>
<proteinExistence type="predicted"/>
<dbReference type="Proteomes" id="UP000255316">
    <property type="component" value="Unassembled WGS sequence"/>
</dbReference>
<name>A0A378ILD6_9GAMM</name>